<dbReference type="InterPro" id="IPR015946">
    <property type="entry name" value="KH_dom-like_a/b"/>
</dbReference>
<feature type="binding site" evidence="8">
    <location>
        <begin position="309"/>
        <end position="312"/>
    </location>
    <ligand>
        <name>GTP</name>
        <dbReference type="ChEBI" id="CHEBI:37565"/>
        <label>2</label>
    </ligand>
</feature>
<dbReference type="HAMAP" id="MF_00195">
    <property type="entry name" value="GTPase_Der"/>
    <property type="match status" value="1"/>
</dbReference>
<dbReference type="InterPro" id="IPR027417">
    <property type="entry name" value="P-loop_NTPase"/>
</dbReference>
<evidence type="ECO:0000256" key="10">
    <source>
        <dbReference type="RuleBase" id="RU004481"/>
    </source>
</evidence>
<feature type="binding site" evidence="8">
    <location>
        <begin position="243"/>
        <end position="247"/>
    </location>
    <ligand>
        <name>GTP</name>
        <dbReference type="ChEBI" id="CHEBI:37565"/>
        <label>2</label>
    </ligand>
</feature>
<keyword evidence="5 8" id="KW-0547">Nucleotide-binding</keyword>
<dbReference type="SUPFAM" id="SSF52540">
    <property type="entry name" value="P-loop containing nucleoside triphosphate hydrolases"/>
    <property type="match status" value="2"/>
</dbReference>
<dbReference type="NCBIfam" id="TIGR00231">
    <property type="entry name" value="small_GTP"/>
    <property type="match status" value="2"/>
</dbReference>
<evidence type="ECO:0000256" key="5">
    <source>
        <dbReference type="ARBA" id="ARBA00022741"/>
    </source>
</evidence>
<dbReference type="PIRSF" id="PIRSF006485">
    <property type="entry name" value="GTP-binding_EngA"/>
    <property type="match status" value="1"/>
</dbReference>
<sequence length="450" mass="50280">MDCLEKGMPPLPTIAIVGRPNVGKSSLLNRIVGRRHAIVDPTPGVTRDRNYAEATWNGRRFNVVDTGGLDPDDHQPIQQAIRAQVEFALREADAILLTCDSRQGLYPDDRTILDLLRRSCQGKPVYVVVNKIDNPLDDVSLAEFYALGVPRLFPVSALHGHGVADLLDVVVEPFPRQSSNEADQAEEGPSRIAIVGKPNVGKSSLFNRLIGQERSIVDDAPGTTRDTIIVSVERGGKTYRFIDTAGLRRPSRQKDSVEFFSVFRTLDTIRKSDLAILVLDASAGEITQQDKRIASRIIEVGSGCLILWNKWDLATHDERAWQRLQAATRQEFPLLEFAPILSCSARTGLRVARVFELIDRILAAGTARIPPDRLKSILFDALTMQPPPPFAGQPVRISSIQQMEGPPVIFRVYTNQPEGVHFSYQRYLLNRLREDTPFEGWPVRLVLRKK</sequence>
<evidence type="ECO:0000313" key="13">
    <source>
        <dbReference type="Proteomes" id="UP000252355"/>
    </source>
</evidence>
<dbReference type="PROSITE" id="PS51712">
    <property type="entry name" value="G_ENGA"/>
    <property type="match status" value="2"/>
</dbReference>
<dbReference type="Pfam" id="PF01926">
    <property type="entry name" value="MMR_HSR1"/>
    <property type="match status" value="2"/>
</dbReference>
<feature type="domain" description="EngA-type G" evidence="11">
    <location>
        <begin position="12"/>
        <end position="178"/>
    </location>
</feature>
<dbReference type="FunFam" id="3.40.50.300:FF:000057">
    <property type="entry name" value="GTPase Der"/>
    <property type="match status" value="1"/>
</dbReference>
<keyword evidence="6 8" id="KW-0342">GTP-binding</keyword>
<dbReference type="PANTHER" id="PTHR43834">
    <property type="entry name" value="GTPASE DER"/>
    <property type="match status" value="1"/>
</dbReference>
<gene>
    <name evidence="8" type="primary">der</name>
    <name evidence="12" type="ORF">OZSIB_0952</name>
</gene>
<protein>
    <recommendedName>
        <fullName evidence="2 8">GTPase Der</fullName>
    </recommendedName>
    <alternativeName>
        <fullName evidence="7 8">GTP-binding protein EngA</fullName>
    </alternativeName>
</protein>
<dbReference type="AlphaFoldDB" id="A0A367ZUL6"/>
<dbReference type="Pfam" id="PF14714">
    <property type="entry name" value="KH_dom-like"/>
    <property type="match status" value="1"/>
</dbReference>
<dbReference type="InterPro" id="IPR005225">
    <property type="entry name" value="Small_GTP-bd"/>
</dbReference>
<proteinExistence type="inferred from homology"/>
<dbReference type="InterPro" id="IPR031166">
    <property type="entry name" value="G_ENGA"/>
</dbReference>
<comment type="caution">
    <text evidence="12">The sequence shown here is derived from an EMBL/GenBank/DDBJ whole genome shotgun (WGS) entry which is preliminary data.</text>
</comment>
<dbReference type="Gene3D" id="3.30.300.20">
    <property type="match status" value="1"/>
</dbReference>
<dbReference type="InterPro" id="IPR016484">
    <property type="entry name" value="GTPase_Der"/>
</dbReference>
<organism evidence="12 13">
    <name type="scientific">Candidatus Ozemobacter sibiricus</name>
    <dbReference type="NCBI Taxonomy" id="2268124"/>
    <lineage>
        <taxon>Bacteria</taxon>
        <taxon>Candidatus Ozemobacteria</taxon>
        <taxon>Candidatus Ozemobacterales</taxon>
        <taxon>Candidatus Ozemobacteraceae</taxon>
        <taxon>Candidatus Ozemobacter</taxon>
    </lineage>
</organism>
<dbReference type="GO" id="GO:0042254">
    <property type="term" value="P:ribosome biogenesis"/>
    <property type="evidence" value="ECO:0007669"/>
    <property type="project" value="UniProtKB-KW"/>
</dbReference>
<feature type="binding site" evidence="8">
    <location>
        <begin position="130"/>
        <end position="133"/>
    </location>
    <ligand>
        <name>GTP</name>
        <dbReference type="ChEBI" id="CHEBI:37565"/>
        <label>1</label>
    </ligand>
</feature>
<evidence type="ECO:0000256" key="3">
    <source>
        <dbReference type="ARBA" id="ARBA00022517"/>
    </source>
</evidence>
<dbReference type="FunFam" id="3.40.50.300:FF:000040">
    <property type="entry name" value="GTPase Der"/>
    <property type="match status" value="1"/>
</dbReference>
<comment type="similarity">
    <text evidence="1 8 9 10">Belongs to the TRAFAC class TrmE-Era-EngA-EngB-Septin-like GTPase superfamily. EngA (Der) GTPase family.</text>
</comment>
<evidence type="ECO:0000256" key="2">
    <source>
        <dbReference type="ARBA" id="ARBA00020953"/>
    </source>
</evidence>
<evidence type="ECO:0000256" key="4">
    <source>
        <dbReference type="ARBA" id="ARBA00022737"/>
    </source>
</evidence>
<feature type="domain" description="EngA-type G" evidence="11">
    <location>
        <begin position="190"/>
        <end position="366"/>
    </location>
</feature>
<feature type="binding site" evidence="8">
    <location>
        <begin position="196"/>
        <end position="203"/>
    </location>
    <ligand>
        <name>GTP</name>
        <dbReference type="ChEBI" id="CHEBI:37565"/>
        <label>2</label>
    </ligand>
</feature>
<evidence type="ECO:0000259" key="11">
    <source>
        <dbReference type="PROSITE" id="PS51712"/>
    </source>
</evidence>
<dbReference type="PRINTS" id="PR00326">
    <property type="entry name" value="GTP1OBG"/>
</dbReference>
<evidence type="ECO:0000256" key="9">
    <source>
        <dbReference type="PROSITE-ProRule" id="PRU01049"/>
    </source>
</evidence>
<dbReference type="CDD" id="cd01894">
    <property type="entry name" value="EngA1"/>
    <property type="match status" value="1"/>
</dbReference>
<dbReference type="CDD" id="cd01895">
    <property type="entry name" value="EngA2"/>
    <property type="match status" value="1"/>
</dbReference>
<evidence type="ECO:0000256" key="8">
    <source>
        <dbReference type="HAMAP-Rule" id="MF_00195"/>
    </source>
</evidence>
<keyword evidence="4 10" id="KW-0677">Repeat</keyword>
<evidence type="ECO:0000313" key="12">
    <source>
        <dbReference type="EMBL" id="RCK81818.1"/>
    </source>
</evidence>
<dbReference type="NCBIfam" id="TIGR03594">
    <property type="entry name" value="GTPase_EngA"/>
    <property type="match status" value="1"/>
</dbReference>
<dbReference type="GO" id="GO:0005525">
    <property type="term" value="F:GTP binding"/>
    <property type="evidence" value="ECO:0007669"/>
    <property type="project" value="UniProtKB-UniRule"/>
</dbReference>
<accession>A0A367ZUL6</accession>
<feature type="binding site" evidence="8">
    <location>
        <begin position="18"/>
        <end position="25"/>
    </location>
    <ligand>
        <name>GTP</name>
        <dbReference type="ChEBI" id="CHEBI:37565"/>
        <label>1</label>
    </ligand>
</feature>
<evidence type="ECO:0000256" key="7">
    <source>
        <dbReference type="ARBA" id="ARBA00032345"/>
    </source>
</evidence>
<name>A0A367ZUL6_9BACT</name>
<dbReference type="Proteomes" id="UP000252355">
    <property type="component" value="Unassembled WGS sequence"/>
</dbReference>
<feature type="binding site" evidence="8">
    <location>
        <begin position="65"/>
        <end position="69"/>
    </location>
    <ligand>
        <name>GTP</name>
        <dbReference type="ChEBI" id="CHEBI:37565"/>
        <label>1</label>
    </ligand>
</feature>
<comment type="function">
    <text evidence="8 10">GTPase that plays an essential role in the late steps of ribosome biogenesis.</text>
</comment>
<dbReference type="Gene3D" id="3.40.50.300">
    <property type="entry name" value="P-loop containing nucleotide triphosphate hydrolases"/>
    <property type="match status" value="2"/>
</dbReference>
<evidence type="ECO:0000256" key="6">
    <source>
        <dbReference type="ARBA" id="ARBA00023134"/>
    </source>
</evidence>
<keyword evidence="3 8" id="KW-0690">Ribosome biogenesis</keyword>
<dbReference type="EMBL" id="QOQW01000001">
    <property type="protein sequence ID" value="RCK81818.1"/>
    <property type="molecule type" value="Genomic_DNA"/>
</dbReference>
<reference evidence="12 13" key="1">
    <citation type="submission" date="2018-05" db="EMBL/GenBank/DDBJ databases">
        <title>A metagenomic window into the 2 km-deep terrestrial subsurface aquifer revealed taxonomically and functionally diverse microbial community comprising novel uncultured bacterial lineages.</title>
        <authorList>
            <person name="Kadnikov V.V."/>
            <person name="Mardanov A.V."/>
            <person name="Beletsky A.V."/>
            <person name="Banks D."/>
            <person name="Pimenov N.V."/>
            <person name="Frank Y.A."/>
            <person name="Karnachuk O.V."/>
            <person name="Ravin N.V."/>
        </authorList>
    </citation>
    <scope>NUCLEOTIDE SEQUENCE [LARGE SCALE GENOMIC DNA]</scope>
    <source>
        <strain evidence="12">BY5</strain>
    </source>
</reference>
<comment type="subunit">
    <text evidence="8">Associates with the 50S ribosomal subunit.</text>
</comment>
<dbReference type="PANTHER" id="PTHR43834:SF6">
    <property type="entry name" value="GTPASE DER"/>
    <property type="match status" value="1"/>
</dbReference>
<dbReference type="InterPro" id="IPR032859">
    <property type="entry name" value="KH_dom-like"/>
</dbReference>
<dbReference type="InterPro" id="IPR006073">
    <property type="entry name" value="GTP-bd"/>
</dbReference>
<evidence type="ECO:0000256" key="1">
    <source>
        <dbReference type="ARBA" id="ARBA00008279"/>
    </source>
</evidence>